<evidence type="ECO:0000313" key="3">
    <source>
        <dbReference type="Proteomes" id="UP000324222"/>
    </source>
</evidence>
<organism evidence="2 3">
    <name type="scientific">Portunus trituberculatus</name>
    <name type="common">Swimming crab</name>
    <name type="synonym">Neptunus trituberculatus</name>
    <dbReference type="NCBI Taxonomy" id="210409"/>
    <lineage>
        <taxon>Eukaryota</taxon>
        <taxon>Metazoa</taxon>
        <taxon>Ecdysozoa</taxon>
        <taxon>Arthropoda</taxon>
        <taxon>Crustacea</taxon>
        <taxon>Multicrustacea</taxon>
        <taxon>Malacostraca</taxon>
        <taxon>Eumalacostraca</taxon>
        <taxon>Eucarida</taxon>
        <taxon>Decapoda</taxon>
        <taxon>Pleocyemata</taxon>
        <taxon>Brachyura</taxon>
        <taxon>Eubrachyura</taxon>
        <taxon>Portunoidea</taxon>
        <taxon>Portunidae</taxon>
        <taxon>Portuninae</taxon>
        <taxon>Portunus</taxon>
    </lineage>
</organism>
<accession>A0A5B7HXL3</accession>
<dbReference type="AlphaFoldDB" id="A0A5B7HXL3"/>
<feature type="compositionally biased region" description="Basic residues" evidence="1">
    <location>
        <begin position="43"/>
        <end position="56"/>
    </location>
</feature>
<dbReference type="EMBL" id="VSRR010046867">
    <property type="protein sequence ID" value="MPC77831.1"/>
    <property type="molecule type" value="Genomic_DNA"/>
</dbReference>
<feature type="region of interest" description="Disordered" evidence="1">
    <location>
        <begin position="27"/>
        <end position="56"/>
    </location>
</feature>
<sequence>MREPHHRPTFPSRSPIGRLGWCQEGSLLRHAQTKPALPSARKQQGRRGRRAGKGEK</sequence>
<gene>
    <name evidence="2" type="ORF">E2C01_072298</name>
</gene>
<keyword evidence="3" id="KW-1185">Reference proteome</keyword>
<evidence type="ECO:0000313" key="2">
    <source>
        <dbReference type="EMBL" id="MPC77831.1"/>
    </source>
</evidence>
<reference evidence="2 3" key="1">
    <citation type="submission" date="2019-05" db="EMBL/GenBank/DDBJ databases">
        <title>Another draft genome of Portunus trituberculatus and its Hox gene families provides insights of decapod evolution.</title>
        <authorList>
            <person name="Jeong J.-H."/>
            <person name="Song I."/>
            <person name="Kim S."/>
            <person name="Choi T."/>
            <person name="Kim D."/>
            <person name="Ryu S."/>
            <person name="Kim W."/>
        </authorList>
    </citation>
    <scope>NUCLEOTIDE SEQUENCE [LARGE SCALE GENOMIC DNA]</scope>
    <source>
        <tissue evidence="2">Muscle</tissue>
    </source>
</reference>
<protein>
    <submittedName>
        <fullName evidence="2">Uncharacterized protein</fullName>
    </submittedName>
</protein>
<name>A0A5B7HXL3_PORTR</name>
<comment type="caution">
    <text evidence="2">The sequence shown here is derived from an EMBL/GenBank/DDBJ whole genome shotgun (WGS) entry which is preliminary data.</text>
</comment>
<dbReference type="Proteomes" id="UP000324222">
    <property type="component" value="Unassembled WGS sequence"/>
</dbReference>
<proteinExistence type="predicted"/>
<evidence type="ECO:0000256" key="1">
    <source>
        <dbReference type="SAM" id="MobiDB-lite"/>
    </source>
</evidence>